<evidence type="ECO:0000259" key="2">
    <source>
        <dbReference type="PROSITE" id="PS50144"/>
    </source>
</evidence>
<dbReference type="PANTHER" id="PTHR24413">
    <property type="entry name" value="SPECKLE-TYPE POZ PROTEIN"/>
    <property type="match status" value="1"/>
</dbReference>
<proteinExistence type="predicted"/>
<evidence type="ECO:0000259" key="1">
    <source>
        <dbReference type="PROSITE" id="PS50097"/>
    </source>
</evidence>
<protein>
    <submittedName>
        <fullName evidence="3">TD and POZ domain-containing protein 4</fullName>
    </submittedName>
</protein>
<dbReference type="Proteomes" id="UP000887013">
    <property type="component" value="Unassembled WGS sequence"/>
</dbReference>
<dbReference type="CDD" id="cd00121">
    <property type="entry name" value="MATH"/>
    <property type="match status" value="1"/>
</dbReference>
<evidence type="ECO:0000313" key="4">
    <source>
        <dbReference type="Proteomes" id="UP000887013"/>
    </source>
</evidence>
<comment type="caution">
    <text evidence="3">The sequence shown here is derived from an EMBL/GenBank/DDBJ whole genome shotgun (WGS) entry which is preliminary data.</text>
</comment>
<dbReference type="EMBL" id="BMAW01121985">
    <property type="protein sequence ID" value="GFT96734.1"/>
    <property type="molecule type" value="Genomic_DNA"/>
</dbReference>
<dbReference type="PROSITE" id="PS50144">
    <property type="entry name" value="MATH"/>
    <property type="match status" value="1"/>
</dbReference>
<dbReference type="Gene3D" id="1.25.40.420">
    <property type="match status" value="1"/>
</dbReference>
<dbReference type="InterPro" id="IPR002083">
    <property type="entry name" value="MATH/TRAF_dom"/>
</dbReference>
<dbReference type="PROSITE" id="PS50097">
    <property type="entry name" value="BTB"/>
    <property type="match status" value="1"/>
</dbReference>
<reference evidence="3" key="1">
    <citation type="submission" date="2020-08" db="EMBL/GenBank/DDBJ databases">
        <title>Multicomponent nature underlies the extraordinary mechanical properties of spider dragline silk.</title>
        <authorList>
            <person name="Kono N."/>
            <person name="Nakamura H."/>
            <person name="Mori M."/>
            <person name="Yoshida Y."/>
            <person name="Ohtoshi R."/>
            <person name="Malay A.D."/>
            <person name="Moran D.A.P."/>
            <person name="Tomita M."/>
            <person name="Numata K."/>
            <person name="Arakawa K."/>
        </authorList>
    </citation>
    <scope>NUCLEOTIDE SEQUENCE</scope>
</reference>
<dbReference type="SMART" id="SM00225">
    <property type="entry name" value="BTB"/>
    <property type="match status" value="1"/>
</dbReference>
<gene>
    <name evidence="3" type="primary">Tdpoz4</name>
    <name evidence="3" type="ORF">NPIL_40081</name>
</gene>
<dbReference type="FunFam" id="3.30.710.10:FF:000159">
    <property type="entry name" value="Speckle-type POZ protein B"/>
    <property type="match status" value="1"/>
</dbReference>
<dbReference type="InterPro" id="IPR000210">
    <property type="entry name" value="BTB/POZ_dom"/>
</dbReference>
<dbReference type="Pfam" id="PF00651">
    <property type="entry name" value="BTB"/>
    <property type="match status" value="1"/>
</dbReference>
<dbReference type="InterPro" id="IPR011333">
    <property type="entry name" value="SKP1/BTB/POZ_sf"/>
</dbReference>
<dbReference type="AlphaFoldDB" id="A0A8X6Q268"/>
<dbReference type="Gene3D" id="2.60.210.10">
    <property type="entry name" value="Apoptosis, Tumor Necrosis Factor Receptor Associated Protein 2, Chain A"/>
    <property type="match status" value="2"/>
</dbReference>
<sequence length="546" mass="62476">MASKFSKENEEFEFTWRIENYSLLQQARGSCLDSPSFTMGILNKTKWHLSFYPKGKSDDFITCDIYRETDTGSGSLSINSQFSILLAEGIAKHEFKEESNTYSPKRSTSHKLMEITTLLEQKHLLVPRDNLTIQCRMWLSDPGIPSIVPTPAIKALVACLCDDKNENNSDLPDVMYMTTGAEVMDLKKKLYPYLNKCSARTHLGIERMSFVWPIKNFSSLKVNQKFSVPLQSASKKIPSFILTVTLVQDDIQIKINKIIEKGMGTIFMNCRLAVLDHNGREHTFSEKEHNFGSPSSNEEWIFPSFFTKSKMIEQYPMCLPNDILSLQCNFNISAGDTVSVIEESHFISLACDESTKQSEIGSLQEDINALYLDKKLFDVNLRIGDKTLPAHKAVLGSRSPVFRAMFDHDTKEKNSNVVDIPDVDLNTLARMLTFIYSDDIDKLNPDRAMKLYSAADKYQIDSLRKKCSEYLESNMTSKNVYKILVLANIHQDKRLRNSAEEFLFKPPYEAMLSVEFEAFIDNHIHLARETLRKWINKIKSEMALEI</sequence>
<feature type="domain" description="MATH" evidence="2">
    <location>
        <begin position="11"/>
        <end position="137"/>
    </location>
</feature>
<dbReference type="SUPFAM" id="SSF54695">
    <property type="entry name" value="POZ domain"/>
    <property type="match status" value="1"/>
</dbReference>
<accession>A0A8X6Q268</accession>
<name>A0A8X6Q268_NEPPI</name>
<dbReference type="InterPro" id="IPR008974">
    <property type="entry name" value="TRAF-like"/>
</dbReference>
<organism evidence="3 4">
    <name type="scientific">Nephila pilipes</name>
    <name type="common">Giant wood spider</name>
    <name type="synonym">Nephila maculata</name>
    <dbReference type="NCBI Taxonomy" id="299642"/>
    <lineage>
        <taxon>Eukaryota</taxon>
        <taxon>Metazoa</taxon>
        <taxon>Ecdysozoa</taxon>
        <taxon>Arthropoda</taxon>
        <taxon>Chelicerata</taxon>
        <taxon>Arachnida</taxon>
        <taxon>Araneae</taxon>
        <taxon>Araneomorphae</taxon>
        <taxon>Entelegynae</taxon>
        <taxon>Araneoidea</taxon>
        <taxon>Nephilidae</taxon>
        <taxon>Nephila</taxon>
    </lineage>
</organism>
<evidence type="ECO:0000313" key="3">
    <source>
        <dbReference type="EMBL" id="GFT96734.1"/>
    </source>
</evidence>
<dbReference type="Gene3D" id="3.30.710.10">
    <property type="entry name" value="Potassium Channel Kv1.1, Chain A"/>
    <property type="match status" value="1"/>
</dbReference>
<dbReference type="Pfam" id="PF22486">
    <property type="entry name" value="MATH_2"/>
    <property type="match status" value="1"/>
</dbReference>
<dbReference type="SUPFAM" id="SSF49599">
    <property type="entry name" value="TRAF domain-like"/>
    <property type="match status" value="2"/>
</dbReference>
<keyword evidence="4" id="KW-1185">Reference proteome</keyword>
<feature type="domain" description="BTB" evidence="1">
    <location>
        <begin position="377"/>
        <end position="444"/>
    </location>
</feature>
<dbReference type="GO" id="GO:0030163">
    <property type="term" value="P:protein catabolic process"/>
    <property type="evidence" value="ECO:0007669"/>
    <property type="project" value="UniProtKB-ARBA"/>
</dbReference>
<dbReference type="OrthoDB" id="6412314at2759"/>